<evidence type="ECO:0000313" key="1">
    <source>
        <dbReference type="EMBL" id="CAK0804634.1"/>
    </source>
</evidence>
<dbReference type="Proteomes" id="UP001189429">
    <property type="component" value="Unassembled WGS sequence"/>
</dbReference>
<name>A0ABN9QFA0_9DINO</name>
<protein>
    <submittedName>
        <fullName evidence="1">Uncharacterized protein</fullName>
    </submittedName>
</protein>
<feature type="non-terminal residue" evidence="1">
    <location>
        <position position="104"/>
    </location>
</feature>
<dbReference type="EMBL" id="CAUYUJ010003283">
    <property type="protein sequence ID" value="CAK0804634.1"/>
    <property type="molecule type" value="Genomic_DNA"/>
</dbReference>
<evidence type="ECO:0000313" key="2">
    <source>
        <dbReference type="Proteomes" id="UP001189429"/>
    </source>
</evidence>
<reference evidence="1" key="1">
    <citation type="submission" date="2023-10" db="EMBL/GenBank/DDBJ databases">
        <authorList>
            <person name="Chen Y."/>
            <person name="Shah S."/>
            <person name="Dougan E. K."/>
            <person name="Thang M."/>
            <person name="Chan C."/>
        </authorList>
    </citation>
    <scope>NUCLEOTIDE SEQUENCE [LARGE SCALE GENOMIC DNA]</scope>
</reference>
<proteinExistence type="predicted"/>
<gene>
    <name evidence="1" type="ORF">PCOR1329_LOCUS11368</name>
</gene>
<organism evidence="1 2">
    <name type="scientific">Prorocentrum cordatum</name>
    <dbReference type="NCBI Taxonomy" id="2364126"/>
    <lineage>
        <taxon>Eukaryota</taxon>
        <taxon>Sar</taxon>
        <taxon>Alveolata</taxon>
        <taxon>Dinophyceae</taxon>
        <taxon>Prorocentrales</taxon>
        <taxon>Prorocentraceae</taxon>
        <taxon>Prorocentrum</taxon>
    </lineage>
</organism>
<keyword evidence="2" id="KW-1185">Reference proteome</keyword>
<comment type="caution">
    <text evidence="1">The sequence shown here is derived from an EMBL/GenBank/DDBJ whole genome shotgun (WGS) entry which is preliminary data.</text>
</comment>
<sequence>MDKATKQDVVTDIFCAWGHRAEKESPLEVEEIAEAFDRLVAEAEATATAAAARAAAPPPPMHHPMMAHAAAARPGMLPAQLQQQHAQYAQLYAQQQQHYAYWYQ</sequence>
<accession>A0ABN9QFA0</accession>